<reference evidence="1" key="1">
    <citation type="submission" date="2020-10" db="EMBL/GenBank/DDBJ databases">
        <authorList>
            <person name="Gilroy R."/>
        </authorList>
    </citation>
    <scope>NUCLEOTIDE SEQUENCE</scope>
    <source>
        <strain evidence="1">14700</strain>
    </source>
</reference>
<sequence>MAKLSLSDLRAIREREEKNLRKRNIHGRSIHVVVAMGTSGINAGAKLTLNTIADEVEKAGLENVIVTQAGSAAPLPEPVVEVYSPDKGLVAYGSVGVAEAKRIVSEHLVGGKVVEELKVELEN</sequence>
<evidence type="ECO:0000313" key="1">
    <source>
        <dbReference type="EMBL" id="MBO8468695.1"/>
    </source>
</evidence>
<dbReference type="SUPFAM" id="SSF52833">
    <property type="entry name" value="Thioredoxin-like"/>
    <property type="match status" value="1"/>
</dbReference>
<reference evidence="1" key="2">
    <citation type="journal article" date="2021" name="PeerJ">
        <title>Extensive microbial diversity within the chicken gut microbiome revealed by metagenomics and culture.</title>
        <authorList>
            <person name="Gilroy R."/>
            <person name="Ravi A."/>
            <person name="Getino M."/>
            <person name="Pursley I."/>
            <person name="Horton D.L."/>
            <person name="Alikhan N.F."/>
            <person name="Baker D."/>
            <person name="Gharbi K."/>
            <person name="Hall N."/>
            <person name="Watson M."/>
            <person name="Adriaenssens E.M."/>
            <person name="Foster-Nyarko E."/>
            <person name="Jarju S."/>
            <person name="Secka A."/>
            <person name="Antonio M."/>
            <person name="Oren A."/>
            <person name="Chaudhuri R.R."/>
            <person name="La Ragione R."/>
            <person name="Hildebrand F."/>
            <person name="Pallen M.J."/>
        </authorList>
    </citation>
    <scope>NUCLEOTIDE SEQUENCE</scope>
    <source>
        <strain evidence="1">14700</strain>
    </source>
</reference>
<accession>A0A9D9ND34</accession>
<dbReference type="Proteomes" id="UP000810292">
    <property type="component" value="Unassembled WGS sequence"/>
</dbReference>
<dbReference type="EMBL" id="JADIMF010000045">
    <property type="protein sequence ID" value="MBO8468695.1"/>
    <property type="molecule type" value="Genomic_DNA"/>
</dbReference>
<organism evidence="1 2">
    <name type="scientific">Candidatus Ornithospirochaeta stercoravium</name>
    <dbReference type="NCBI Taxonomy" id="2840897"/>
    <lineage>
        <taxon>Bacteria</taxon>
        <taxon>Pseudomonadati</taxon>
        <taxon>Spirochaetota</taxon>
        <taxon>Spirochaetia</taxon>
        <taxon>Spirochaetales</taxon>
        <taxon>Spirochaetaceae</taxon>
        <taxon>Spirochaetaceae incertae sedis</taxon>
        <taxon>Candidatus Ornithospirochaeta</taxon>
    </lineage>
</organism>
<dbReference type="AlphaFoldDB" id="A0A9D9ND34"/>
<evidence type="ECO:0000313" key="2">
    <source>
        <dbReference type="Proteomes" id="UP000810292"/>
    </source>
</evidence>
<dbReference type="InterPro" id="IPR036249">
    <property type="entry name" value="Thioredoxin-like_sf"/>
</dbReference>
<proteinExistence type="predicted"/>
<protein>
    <submittedName>
        <fullName evidence="1">(2Fe-2S) ferredoxin domain-containing protein</fullName>
    </submittedName>
</protein>
<comment type="caution">
    <text evidence="1">The sequence shown here is derived from an EMBL/GenBank/DDBJ whole genome shotgun (WGS) entry which is preliminary data.</text>
</comment>
<dbReference type="Gene3D" id="3.40.30.10">
    <property type="entry name" value="Glutaredoxin"/>
    <property type="match status" value="1"/>
</dbReference>
<gene>
    <name evidence="1" type="ORF">IAA72_02790</name>
</gene>
<name>A0A9D9ND34_9SPIO</name>